<evidence type="ECO:0000256" key="3">
    <source>
        <dbReference type="ARBA" id="ARBA00022989"/>
    </source>
</evidence>
<comment type="subcellular location">
    <subcellularLocation>
        <location evidence="1">Membrane</location>
        <topology evidence="1">Multi-pass membrane protein</topology>
    </subcellularLocation>
</comment>
<evidence type="ECO:0000256" key="2">
    <source>
        <dbReference type="ARBA" id="ARBA00022692"/>
    </source>
</evidence>
<dbReference type="EMBL" id="RKLT01000018">
    <property type="protein sequence ID" value="MBX0297343.1"/>
    <property type="molecule type" value="Genomic_DNA"/>
</dbReference>
<dbReference type="SUPFAM" id="SSF116726">
    <property type="entry name" value="TrkA C-terminal domain-like"/>
    <property type="match status" value="1"/>
</dbReference>
<keyword evidence="7" id="KW-1185">Reference proteome</keyword>
<comment type="caution">
    <text evidence="6">The sequence shown here is derived from an EMBL/GenBank/DDBJ whole genome shotgun (WGS) entry which is preliminary data.</text>
</comment>
<keyword evidence="3" id="KW-1133">Transmembrane helix</keyword>
<dbReference type="GO" id="GO:0008324">
    <property type="term" value="F:monoatomic cation transmembrane transporter activity"/>
    <property type="evidence" value="ECO:0007669"/>
    <property type="project" value="InterPro"/>
</dbReference>
<dbReference type="InterPro" id="IPR036721">
    <property type="entry name" value="RCK_C_sf"/>
</dbReference>
<evidence type="ECO:0000259" key="5">
    <source>
        <dbReference type="PROSITE" id="PS51202"/>
    </source>
</evidence>
<evidence type="ECO:0000256" key="1">
    <source>
        <dbReference type="ARBA" id="ARBA00004141"/>
    </source>
</evidence>
<sequence>MDYDTGDTFTLRLTEDALRTLHEVEGIEFVPEVTPPSGLDALGPGQTLIEIVVTAGSDLVGETVGSSRFQDQYQTAVLAIRRGGETAYERLTEYRIRPGDLLLIESEPDTVDRLADDPNVIVADELALQQFRSSKLLITVGVVLGEWLTICPFYSPNRAKFGMSVYHSSNRDCLSEKKTRSAVDTEACVHLDEICR</sequence>
<dbReference type="Gene3D" id="3.30.70.1450">
    <property type="entry name" value="Regulator of K+ conductance, C-terminal domain"/>
    <property type="match status" value="1"/>
</dbReference>
<evidence type="ECO:0000313" key="6">
    <source>
        <dbReference type="EMBL" id="MBX0297343.1"/>
    </source>
</evidence>
<reference evidence="6 7" key="1">
    <citation type="submission" date="2021-06" db="EMBL/GenBank/DDBJ databases">
        <title>Halomicroarcula sp. a new haloarchaeum isolated from saline soil.</title>
        <authorList>
            <person name="Duran-Viseras A."/>
            <person name="Sanchez-Porro C."/>
            <person name="Ventosa A."/>
        </authorList>
    </citation>
    <scope>NUCLEOTIDE SEQUENCE [LARGE SCALE GENOMIC DNA]</scope>
    <source>
        <strain evidence="6 7">F27</strain>
    </source>
</reference>
<organism evidence="6 7">
    <name type="scientific">Haloarcula nitratireducens</name>
    <dbReference type="NCBI Taxonomy" id="2487749"/>
    <lineage>
        <taxon>Archaea</taxon>
        <taxon>Methanobacteriati</taxon>
        <taxon>Methanobacteriota</taxon>
        <taxon>Stenosarchaea group</taxon>
        <taxon>Halobacteria</taxon>
        <taxon>Halobacteriales</taxon>
        <taxon>Haloarculaceae</taxon>
        <taxon>Haloarcula</taxon>
    </lineage>
</organism>
<evidence type="ECO:0000256" key="4">
    <source>
        <dbReference type="ARBA" id="ARBA00023136"/>
    </source>
</evidence>
<dbReference type="GO" id="GO:0006813">
    <property type="term" value="P:potassium ion transport"/>
    <property type="evidence" value="ECO:0007669"/>
    <property type="project" value="InterPro"/>
</dbReference>
<keyword evidence="2" id="KW-0812">Transmembrane</keyword>
<dbReference type="InterPro" id="IPR006037">
    <property type="entry name" value="RCK_C"/>
</dbReference>
<dbReference type="InterPro" id="IPR051679">
    <property type="entry name" value="DASS-Related_Transporters"/>
</dbReference>
<dbReference type="PANTHER" id="PTHR43652:SF2">
    <property type="entry name" value="BASIC AMINO ACID ANTIPORTER YFCC-RELATED"/>
    <property type="match status" value="1"/>
</dbReference>
<evidence type="ECO:0000313" key="7">
    <source>
        <dbReference type="Proteomes" id="UP001430455"/>
    </source>
</evidence>
<accession>A0AAW4PI78</accession>
<gene>
    <name evidence="6" type="ORF">EGH23_20910</name>
</gene>
<protein>
    <submittedName>
        <fullName evidence="6">TrkA C-terminal domain-containing protein</fullName>
    </submittedName>
</protein>
<dbReference type="PROSITE" id="PS51202">
    <property type="entry name" value="RCK_C"/>
    <property type="match status" value="1"/>
</dbReference>
<dbReference type="Pfam" id="PF02080">
    <property type="entry name" value="TrkA_C"/>
    <property type="match status" value="1"/>
</dbReference>
<dbReference type="AlphaFoldDB" id="A0AAW4PI78"/>
<proteinExistence type="predicted"/>
<keyword evidence="4" id="KW-0472">Membrane</keyword>
<name>A0AAW4PI78_9EURY</name>
<dbReference type="Proteomes" id="UP001430455">
    <property type="component" value="Unassembled WGS sequence"/>
</dbReference>
<dbReference type="GO" id="GO:0005886">
    <property type="term" value="C:plasma membrane"/>
    <property type="evidence" value="ECO:0007669"/>
    <property type="project" value="TreeGrafter"/>
</dbReference>
<feature type="domain" description="RCK C-terminal" evidence="5">
    <location>
        <begin position="36"/>
        <end position="120"/>
    </location>
</feature>
<dbReference type="PANTHER" id="PTHR43652">
    <property type="entry name" value="BASIC AMINO ACID ANTIPORTER YFCC-RELATED"/>
    <property type="match status" value="1"/>
</dbReference>